<proteinExistence type="predicted"/>
<dbReference type="InterPro" id="IPR032675">
    <property type="entry name" value="LRR_dom_sf"/>
</dbReference>
<dbReference type="FunFam" id="3.80.10.10:FF:000041">
    <property type="entry name" value="LRR receptor-like serine/threonine-protein kinase ERECTA"/>
    <property type="match status" value="1"/>
</dbReference>
<protein>
    <recommendedName>
        <fullName evidence="4">F-box domain-containing protein</fullName>
    </recommendedName>
</protein>
<comment type="caution">
    <text evidence="5">The sequence shown here is derived from an EMBL/GenBank/DDBJ whole genome shotgun (WGS) entry which is preliminary data.</text>
</comment>
<dbReference type="PANTHER" id="PTHR48056">
    <property type="entry name" value="LRR RECEPTOR-LIKE SERINE/THREONINE-PROTEIN KINASE-RELATED"/>
    <property type="match status" value="1"/>
</dbReference>
<evidence type="ECO:0000256" key="2">
    <source>
        <dbReference type="ARBA" id="ARBA00022737"/>
    </source>
</evidence>
<dbReference type="Proteomes" id="UP000320333">
    <property type="component" value="Unassembled WGS sequence"/>
</dbReference>
<dbReference type="PROSITE" id="PS50181">
    <property type="entry name" value="FBOX"/>
    <property type="match status" value="1"/>
</dbReference>
<dbReference type="GO" id="GO:0033612">
    <property type="term" value="F:receptor serine/threonine kinase binding"/>
    <property type="evidence" value="ECO:0007669"/>
    <property type="project" value="TreeGrafter"/>
</dbReference>
<evidence type="ECO:0000256" key="1">
    <source>
        <dbReference type="ARBA" id="ARBA00022614"/>
    </source>
</evidence>
<feature type="region of interest" description="Disordered" evidence="3">
    <location>
        <begin position="418"/>
        <end position="441"/>
    </location>
</feature>
<evidence type="ECO:0000256" key="3">
    <source>
        <dbReference type="SAM" id="MobiDB-lite"/>
    </source>
</evidence>
<evidence type="ECO:0000313" key="6">
    <source>
        <dbReference type="Proteomes" id="UP000320333"/>
    </source>
</evidence>
<dbReference type="Gene3D" id="3.80.10.10">
    <property type="entry name" value="Ribonuclease Inhibitor"/>
    <property type="match status" value="2"/>
</dbReference>
<keyword evidence="1" id="KW-0433">Leucine-rich repeat</keyword>
<name>A0A507DI22_9FUNG</name>
<keyword evidence="6" id="KW-1185">Reference proteome</keyword>
<gene>
    <name evidence="5" type="ORF">CcCBS67573_g10058</name>
</gene>
<dbReference type="SUPFAM" id="SSF52058">
    <property type="entry name" value="L domain-like"/>
    <property type="match status" value="1"/>
</dbReference>
<dbReference type="AlphaFoldDB" id="A0A507DI22"/>
<dbReference type="InterPro" id="IPR001611">
    <property type="entry name" value="Leu-rich_rpt"/>
</dbReference>
<keyword evidence="2" id="KW-0677">Repeat</keyword>
<accession>A0A507DI22</accession>
<dbReference type="EMBL" id="QEAP01001145">
    <property type="protein sequence ID" value="TPX50965.1"/>
    <property type="molecule type" value="Genomic_DNA"/>
</dbReference>
<dbReference type="InterPro" id="IPR001810">
    <property type="entry name" value="F-box_dom"/>
</dbReference>
<dbReference type="Pfam" id="PF00646">
    <property type="entry name" value="F-box"/>
    <property type="match status" value="1"/>
</dbReference>
<reference evidence="5 6" key="1">
    <citation type="journal article" date="2019" name="Sci. Rep.">
        <title>Comparative genomics of chytrid fungi reveal insights into the obligate biotrophic and pathogenic lifestyle of Synchytrium endobioticum.</title>
        <authorList>
            <person name="van de Vossenberg B.T.L.H."/>
            <person name="Warris S."/>
            <person name="Nguyen H.D.T."/>
            <person name="van Gent-Pelzer M.P.E."/>
            <person name="Joly D.L."/>
            <person name="van de Geest H.C."/>
            <person name="Bonants P.J.M."/>
            <person name="Smith D.S."/>
            <person name="Levesque C.A."/>
            <person name="van der Lee T.A.J."/>
        </authorList>
    </citation>
    <scope>NUCLEOTIDE SEQUENCE [LARGE SCALE GENOMIC DNA]</scope>
    <source>
        <strain evidence="5 6">CBS 675.73</strain>
    </source>
</reference>
<dbReference type="OrthoDB" id="676979at2759"/>
<evidence type="ECO:0000259" key="4">
    <source>
        <dbReference type="PROSITE" id="PS50181"/>
    </source>
</evidence>
<evidence type="ECO:0000313" key="5">
    <source>
        <dbReference type="EMBL" id="TPX50965.1"/>
    </source>
</evidence>
<dbReference type="InterPro" id="IPR050647">
    <property type="entry name" value="Plant_LRR-RLKs"/>
</dbReference>
<dbReference type="Pfam" id="PF13855">
    <property type="entry name" value="LRR_8"/>
    <property type="match status" value="1"/>
</dbReference>
<dbReference type="PROSITE" id="PS51450">
    <property type="entry name" value="LRR"/>
    <property type="match status" value="1"/>
</dbReference>
<organism evidence="5 6">
    <name type="scientific">Chytriomyces confervae</name>
    <dbReference type="NCBI Taxonomy" id="246404"/>
    <lineage>
        <taxon>Eukaryota</taxon>
        <taxon>Fungi</taxon>
        <taxon>Fungi incertae sedis</taxon>
        <taxon>Chytridiomycota</taxon>
        <taxon>Chytridiomycota incertae sedis</taxon>
        <taxon>Chytridiomycetes</taxon>
        <taxon>Chytridiales</taxon>
        <taxon>Chytriomycetaceae</taxon>
        <taxon>Chytriomyces</taxon>
    </lineage>
</organism>
<feature type="compositionally biased region" description="Acidic residues" evidence="3">
    <location>
        <begin position="421"/>
        <end position="441"/>
    </location>
</feature>
<sequence length="441" mass="48740">MLSMPSGDTNTAARAVILRTLENKQAQVTAIQDTQQRHISDQVFDLQNRNRTFFTNLRDLPIEVIVQIFAWIPVQSVFRYRRLSTTINQCLLTSHFAMLNMQAAVFQKGSASTIGGLWLVVPQSYQAVVARAMAAQVKSVVGGDYEQADYGNDYEQFEKSLPKSISCLTAVEEIIVEGSNLLGVIPDEFGALKNLTTLCLGGNSLTGTLPSSLNLLCALEHLDLTNNQLSGDFPALPSLFKLEILSIAENCFTGPVPTVFGDPRKLTYFYVADNLFSVLPASIGQLTSLEQLLISENAFSCELPSEIWNLTNLKIVEMSGCKLFGSLAGVGALRNLISLDVTKNQFGGEFPSREILNLENLEVLHLVGNHFSRGEILDMTERNFRMVLCADRDFQVTHIVREGFRKCRDVHFVIPSTGDISDSESEESDSGCDLEFESESE</sequence>
<feature type="domain" description="F-box" evidence="4">
    <location>
        <begin position="54"/>
        <end position="101"/>
    </location>
</feature>